<comment type="caution">
    <text evidence="1">The sequence shown here is derived from an EMBL/GenBank/DDBJ whole genome shotgun (WGS) entry which is preliminary data.</text>
</comment>
<protein>
    <submittedName>
        <fullName evidence="1">Uncharacterized protein</fullName>
    </submittedName>
</protein>
<reference evidence="1 2" key="1">
    <citation type="submission" date="2023-03" db="EMBL/GenBank/DDBJ databases">
        <title>WGS of Gossypium arboreum.</title>
        <authorList>
            <person name="Yu D."/>
        </authorList>
    </citation>
    <scope>NUCLEOTIDE SEQUENCE [LARGE SCALE GENOMIC DNA]</scope>
    <source>
        <tissue evidence="1">Leaf</tissue>
    </source>
</reference>
<accession>A0ABR0PVH6</accession>
<dbReference type="EMBL" id="JARKNE010000005">
    <property type="protein sequence ID" value="KAK5830708.1"/>
    <property type="molecule type" value="Genomic_DNA"/>
</dbReference>
<evidence type="ECO:0000313" key="2">
    <source>
        <dbReference type="Proteomes" id="UP001358586"/>
    </source>
</evidence>
<dbReference type="Proteomes" id="UP001358586">
    <property type="component" value="Chromosome 5"/>
</dbReference>
<proteinExistence type="predicted"/>
<organism evidence="1 2">
    <name type="scientific">Gossypium arboreum</name>
    <name type="common">Tree cotton</name>
    <name type="synonym">Gossypium nanking</name>
    <dbReference type="NCBI Taxonomy" id="29729"/>
    <lineage>
        <taxon>Eukaryota</taxon>
        <taxon>Viridiplantae</taxon>
        <taxon>Streptophyta</taxon>
        <taxon>Embryophyta</taxon>
        <taxon>Tracheophyta</taxon>
        <taxon>Spermatophyta</taxon>
        <taxon>Magnoliopsida</taxon>
        <taxon>eudicotyledons</taxon>
        <taxon>Gunneridae</taxon>
        <taxon>Pentapetalae</taxon>
        <taxon>rosids</taxon>
        <taxon>malvids</taxon>
        <taxon>Malvales</taxon>
        <taxon>Malvaceae</taxon>
        <taxon>Malvoideae</taxon>
        <taxon>Gossypium</taxon>
    </lineage>
</organism>
<gene>
    <name evidence="1" type="ORF">PVK06_014503</name>
</gene>
<sequence length="119" mass="13367">MLLKTENHFMSLDRTTPTIPFVPLPKAKVSQPIRPTQGQGKGIRAARLVQAGDVNGHCTCSSGLHSHCTCSLKSHIIQHLRLMAPSSAMQVKEQQSILYEVRQRGTIQEKKDYTQFKIR</sequence>
<name>A0ABR0PVH6_GOSAR</name>
<evidence type="ECO:0000313" key="1">
    <source>
        <dbReference type="EMBL" id="KAK5830708.1"/>
    </source>
</evidence>
<keyword evidence="2" id="KW-1185">Reference proteome</keyword>